<evidence type="ECO:0000256" key="1">
    <source>
        <dbReference type="ARBA" id="ARBA00004477"/>
    </source>
</evidence>
<evidence type="ECO:0000256" key="16">
    <source>
        <dbReference type="ARBA" id="ARBA00023166"/>
    </source>
</evidence>
<gene>
    <name evidence="23" type="ORF">AB6A40_000206</name>
</gene>
<dbReference type="InterPro" id="IPR030225">
    <property type="entry name" value="SCAP"/>
</dbReference>
<feature type="domain" description="SSD" evidence="22">
    <location>
        <begin position="283"/>
        <end position="440"/>
    </location>
</feature>
<dbReference type="Gene3D" id="2.130.10.10">
    <property type="entry name" value="YVTN repeat-like/Quinoprotein amine dehydrogenase"/>
    <property type="match status" value="2"/>
</dbReference>
<dbReference type="Pfam" id="PF00400">
    <property type="entry name" value="WD40"/>
    <property type="match status" value="1"/>
</dbReference>
<feature type="transmembrane region" description="Helical" evidence="21">
    <location>
        <begin position="704"/>
        <end position="728"/>
    </location>
</feature>
<evidence type="ECO:0000256" key="3">
    <source>
        <dbReference type="ARBA" id="ARBA00004653"/>
    </source>
</evidence>
<evidence type="ECO:0000256" key="2">
    <source>
        <dbReference type="ARBA" id="ARBA00004557"/>
    </source>
</evidence>
<evidence type="ECO:0000256" key="17">
    <source>
        <dbReference type="ARBA" id="ARBA00023180"/>
    </source>
</evidence>
<keyword evidence="8 21" id="KW-0812">Transmembrane</keyword>
<keyword evidence="10" id="KW-0256">Endoplasmic reticulum</keyword>
<comment type="subcellular location">
    <subcellularLocation>
        <location evidence="2">Cytoplasmic vesicle</location>
        <location evidence="2">COPII-coated vesicle membrane</location>
        <topology evidence="2">Multi-pass membrane protein</topology>
    </subcellularLocation>
    <subcellularLocation>
        <location evidence="1">Endoplasmic reticulum membrane</location>
        <topology evidence="1">Multi-pass membrane protein</topology>
    </subcellularLocation>
    <subcellularLocation>
        <location evidence="3">Golgi apparatus membrane</location>
        <topology evidence="3">Multi-pass membrane protein</topology>
    </subcellularLocation>
</comment>
<evidence type="ECO:0000259" key="22">
    <source>
        <dbReference type="PROSITE" id="PS50156"/>
    </source>
</evidence>
<keyword evidence="15 21" id="KW-0472">Membrane</keyword>
<keyword evidence="9" id="KW-0677">Repeat</keyword>
<dbReference type="SMART" id="SM00320">
    <property type="entry name" value="WD40"/>
    <property type="match status" value="5"/>
</dbReference>
<proteinExistence type="inferred from homology"/>
<dbReference type="PROSITE" id="PS50156">
    <property type="entry name" value="SSD"/>
    <property type="match status" value="1"/>
</dbReference>
<feature type="transmembrane region" description="Helical" evidence="21">
    <location>
        <begin position="25"/>
        <end position="49"/>
    </location>
</feature>
<dbReference type="PANTHER" id="PTHR46378">
    <property type="entry name" value="STEROL REGULATORY ELEMENT-BINDING PROTEIN CLEAVAGE-ACTIVATING PROTEIN"/>
    <property type="match status" value="1"/>
</dbReference>
<dbReference type="GO" id="GO:0005789">
    <property type="term" value="C:endoplasmic reticulum membrane"/>
    <property type="evidence" value="ECO:0007669"/>
    <property type="project" value="UniProtKB-SubCell"/>
</dbReference>
<keyword evidence="24" id="KW-1185">Reference proteome</keyword>
<dbReference type="GO" id="GO:0008203">
    <property type="term" value="P:cholesterol metabolic process"/>
    <property type="evidence" value="ECO:0007669"/>
    <property type="project" value="UniProtKB-KW"/>
</dbReference>
<keyword evidence="18" id="KW-0753">Steroid metabolism</keyword>
<sequence length="1179" mass="133356">MIPTFMDNEEDDCLKNRVAHAYYDYGRFCCAHPAAILSIAVITIVLLSYPTVIRSQLPISGPVDVHWNEMSQSSKDEHIPEWLHLKPSVYVQQIIVRGSVLPWNFSNLTSKMAVKGPLSRAFQILNQLENVKSDTDESVRSLSSICLRITDLLLPSEATELLPSSGCLILSPSGFWGNSYEAFLRDEEILKTIFSPLCTSSMCVRDMLLGMPTRMTGIKQVYQTNRQRSIDFAVTLFLRDHSSDYINLLRSILSQKFELLQSDAADDTTLVHVFYRPKKYLADYSPLMISYALMMLYFYFSASKIMMVRSKRVATAAVMTVFATFVTSVGIYIHLDLMPTLWAAQVSPYLALIIGVENTLSLTRSVVHTPSTMDVRSRLSHGLSQEGYSFTKYFLLELTFLATGYITCVPEIQEFCTLAFIGLVVDFYLQLVFFVPCLTFGLTQLELRDKHCFASTLFQSECTSIKLYPEPVCPMRRLWPSLFKQASKRMKSANRPKNQFVDEKLLKSASATPSNADSLDRSKSAKQVSSQLRQLYLLTKARIPQRFIMVLFVVWIILITSIIRKRDAISRLGSIFSFFNDGNDDNDSYINLSRIKEGFGISHRFLESAPLQWGIWQRKTFNWWPVLFEQYNLSLSGHYITYLPPIVLATVVPPSDVSINFDVSKSLSHGDGFSENLSNSTQRLHSTFSDSHFGSRLYRLEAQMAVIMISLVFFVFSTVGLFITHACFSRRMRNARSEKTSQPDDWDSAAQRSRMRKMHKRIGSKSFVDSVPLLFDGHTSSIECIAVVNADRVISVCLEQKIFVWNAKTGEKIMEIKRYTSPSDETSPSSSSPTLSSWLPTEEYLRYRTKPVAVIASVGSENKKRQKIPIGVSSGKSNEHERTPIWCMAVKLNIVVFGCADGSVEVASCETGESMGIYRNSEKNAGVIHIQFRASLIAFVRLDGTIEFVQVQVSPDQSGITLENRRIHRAHQFAVTILDSGPTSFITASVDHTIKVFDMRTMELSFTLCGHSAPVISITVNHLSNILYSSCEEGMICCWNLDDGQLLRTVDDVYCINETVELSSTDSFLIGYSSDCQLWLWDRANGRLQTRITPDTKEGAINKNSLWRDRYCIVAMNDQLVATSTEGCVLFWDLNYKMMIRKVPVSGSIDKLILLDSRSVICCCANMMYRIDVPEIRLK</sequence>
<evidence type="ECO:0000256" key="21">
    <source>
        <dbReference type="SAM" id="Phobius"/>
    </source>
</evidence>
<feature type="transmembrane region" description="Helical" evidence="21">
    <location>
        <begin position="313"/>
        <end position="335"/>
    </location>
</feature>
<dbReference type="Pfam" id="PF24006">
    <property type="entry name" value="SCAP_N"/>
    <property type="match status" value="1"/>
</dbReference>
<comment type="function">
    <text evidence="19">Escort protein required for cholesterol as well as lipid homeostasis. Regulates export of the SCAP-SREBP complex from the endoplasmic reticulum to the Golgi upon low cholesterol, thereby regulating the processing of sterol regulatory element-binding proteins (SREBPs) SREBF1/SREBP1 and SREBF2/SREBP2. At high sterol concentrations, formation of a ternary complex with INSIG (INSIG1 or INSIG2) leads to mask the ER export signal in SCAP, promoting retention of the complex in the endoplasmic reticulum. Low sterol concentrations trigger release of INSIG, a conformational change in the SSD domain of SCAP, unmasking of the ER export signal, promoting recruitment into COPII-coated vesicles and transport of the SCAP-SREBP to the Golgi: in the Golgi, SREBPs are then processed, releasing the transcription factor fragment of SREBPs from the membrane, its import into the nucleus and up-regulation of LDLR, INSIG1 and the mevalonate pathway. Binds cholesterol via its SSD domain.</text>
</comment>
<evidence type="ECO:0000256" key="15">
    <source>
        <dbReference type="ARBA" id="ARBA00023136"/>
    </source>
</evidence>
<dbReference type="SUPFAM" id="SSF50978">
    <property type="entry name" value="WD40 repeat-like"/>
    <property type="match status" value="1"/>
</dbReference>
<feature type="transmembrane region" description="Helical" evidence="21">
    <location>
        <begin position="547"/>
        <end position="564"/>
    </location>
</feature>
<name>A0ABD6E3Q0_9BILA</name>
<evidence type="ECO:0000256" key="8">
    <source>
        <dbReference type="ARBA" id="ARBA00022692"/>
    </source>
</evidence>
<dbReference type="EMBL" id="JBGFUD010000052">
    <property type="protein sequence ID" value="MFH4973497.1"/>
    <property type="molecule type" value="Genomic_DNA"/>
</dbReference>
<evidence type="ECO:0000256" key="12">
    <source>
        <dbReference type="ARBA" id="ARBA00023034"/>
    </source>
</evidence>
<comment type="similarity">
    <text evidence="4">Belongs to the WD repeat SCAP family.</text>
</comment>
<dbReference type="Proteomes" id="UP001608902">
    <property type="component" value="Unassembled WGS sequence"/>
</dbReference>
<dbReference type="GO" id="GO:0008289">
    <property type="term" value="F:lipid binding"/>
    <property type="evidence" value="ECO:0007669"/>
    <property type="project" value="UniProtKB-KW"/>
</dbReference>
<dbReference type="Pfam" id="PF12349">
    <property type="entry name" value="Sterol-sensing"/>
    <property type="match status" value="1"/>
</dbReference>
<dbReference type="InterPro" id="IPR036322">
    <property type="entry name" value="WD40_repeat_dom_sf"/>
</dbReference>
<reference evidence="23 24" key="1">
    <citation type="submission" date="2024-08" db="EMBL/GenBank/DDBJ databases">
        <title>Gnathostoma spinigerum genome.</title>
        <authorList>
            <person name="Gonzalez-Bertolin B."/>
            <person name="Monzon S."/>
            <person name="Zaballos A."/>
            <person name="Jimenez P."/>
            <person name="Dekumyoy P."/>
            <person name="Varona S."/>
            <person name="Cuesta I."/>
            <person name="Sumanam S."/>
            <person name="Adisakwattana P."/>
            <person name="Gasser R.B."/>
            <person name="Hernandez-Gonzalez A."/>
            <person name="Young N.D."/>
            <person name="Perteguer M.J."/>
        </authorList>
    </citation>
    <scope>NUCLEOTIDE SEQUENCE [LARGE SCALE GENOMIC DNA]</scope>
    <source>
        <strain evidence="23">AL3</strain>
        <tissue evidence="23">Liver</tissue>
    </source>
</reference>
<keyword evidence="14" id="KW-0446">Lipid-binding</keyword>
<dbReference type="PROSITE" id="PS50082">
    <property type="entry name" value="WD_REPEATS_2"/>
    <property type="match status" value="1"/>
</dbReference>
<protein>
    <recommendedName>
        <fullName evidence="5">Sterol regulatory element-binding protein cleavage-activating protein</fullName>
    </recommendedName>
</protein>
<keyword evidence="12" id="KW-0333">Golgi apparatus</keyword>
<keyword evidence="17" id="KW-0325">Glycoprotein</keyword>
<keyword evidence="13" id="KW-0443">Lipid metabolism</keyword>
<keyword evidence="7 20" id="KW-0853">WD repeat</keyword>
<evidence type="ECO:0000256" key="4">
    <source>
        <dbReference type="ARBA" id="ARBA00007410"/>
    </source>
</evidence>
<comment type="caution">
    <text evidence="23">The sequence shown here is derived from an EMBL/GenBank/DDBJ whole genome shotgun (WGS) entry which is preliminary data.</text>
</comment>
<organism evidence="23 24">
    <name type="scientific">Gnathostoma spinigerum</name>
    <dbReference type="NCBI Taxonomy" id="75299"/>
    <lineage>
        <taxon>Eukaryota</taxon>
        <taxon>Metazoa</taxon>
        <taxon>Ecdysozoa</taxon>
        <taxon>Nematoda</taxon>
        <taxon>Chromadorea</taxon>
        <taxon>Rhabditida</taxon>
        <taxon>Spirurina</taxon>
        <taxon>Gnathostomatomorpha</taxon>
        <taxon>Gnathostomatoidea</taxon>
        <taxon>Gnathostomatidae</taxon>
        <taxon>Gnathostoma</taxon>
    </lineage>
</organism>
<evidence type="ECO:0000256" key="14">
    <source>
        <dbReference type="ARBA" id="ARBA00023121"/>
    </source>
</evidence>
<evidence type="ECO:0000256" key="9">
    <source>
        <dbReference type="ARBA" id="ARBA00022737"/>
    </source>
</evidence>
<evidence type="ECO:0000256" key="11">
    <source>
        <dbReference type="ARBA" id="ARBA00022989"/>
    </source>
</evidence>
<evidence type="ECO:0000256" key="18">
    <source>
        <dbReference type="ARBA" id="ARBA00023221"/>
    </source>
</evidence>
<evidence type="ECO:0000256" key="7">
    <source>
        <dbReference type="ARBA" id="ARBA00022574"/>
    </source>
</evidence>
<evidence type="ECO:0000313" key="23">
    <source>
        <dbReference type="EMBL" id="MFH4973497.1"/>
    </source>
</evidence>
<keyword evidence="11 21" id="KW-1133">Transmembrane helix</keyword>
<feature type="transmembrane region" description="Helical" evidence="21">
    <location>
        <begin position="284"/>
        <end position="301"/>
    </location>
</feature>
<keyword evidence="16" id="KW-1207">Sterol metabolism</keyword>
<feature type="transmembrane region" description="Helical" evidence="21">
    <location>
        <begin position="418"/>
        <end position="442"/>
    </location>
</feature>
<evidence type="ECO:0000256" key="5">
    <source>
        <dbReference type="ARBA" id="ARBA00019541"/>
    </source>
</evidence>
<evidence type="ECO:0000256" key="13">
    <source>
        <dbReference type="ARBA" id="ARBA00023098"/>
    </source>
</evidence>
<dbReference type="InterPro" id="IPR057041">
    <property type="entry name" value="SCAP_N"/>
</dbReference>
<dbReference type="GO" id="GO:0012507">
    <property type="term" value="C:ER to Golgi transport vesicle membrane"/>
    <property type="evidence" value="ECO:0007669"/>
    <property type="project" value="UniProtKB-SubCell"/>
</dbReference>
<dbReference type="InterPro" id="IPR053958">
    <property type="entry name" value="HMGCR/SNAP/NPC1-like_SSD"/>
</dbReference>
<dbReference type="InterPro" id="IPR001680">
    <property type="entry name" value="WD40_rpt"/>
</dbReference>
<evidence type="ECO:0000256" key="6">
    <source>
        <dbReference type="ARBA" id="ARBA00022548"/>
    </source>
</evidence>
<keyword evidence="6" id="KW-0153">Cholesterol metabolism</keyword>
<evidence type="ECO:0000256" key="20">
    <source>
        <dbReference type="PROSITE-ProRule" id="PRU00221"/>
    </source>
</evidence>
<dbReference type="PANTHER" id="PTHR46378:SF1">
    <property type="entry name" value="STEROL REGULATORY ELEMENT-BINDING PROTEIN CLEAVAGE-ACTIVATING PROTEIN"/>
    <property type="match status" value="1"/>
</dbReference>
<evidence type="ECO:0000256" key="19">
    <source>
        <dbReference type="ARBA" id="ARBA00045958"/>
    </source>
</evidence>
<evidence type="ECO:0000313" key="24">
    <source>
        <dbReference type="Proteomes" id="UP001608902"/>
    </source>
</evidence>
<feature type="repeat" description="WD" evidence="20">
    <location>
        <begin position="1008"/>
        <end position="1049"/>
    </location>
</feature>
<dbReference type="InterPro" id="IPR015943">
    <property type="entry name" value="WD40/YVTN_repeat-like_dom_sf"/>
</dbReference>
<dbReference type="InterPro" id="IPR000731">
    <property type="entry name" value="SSD"/>
</dbReference>
<feature type="transmembrane region" description="Helical" evidence="21">
    <location>
        <begin position="388"/>
        <end position="406"/>
    </location>
</feature>
<evidence type="ECO:0000256" key="10">
    <source>
        <dbReference type="ARBA" id="ARBA00022824"/>
    </source>
</evidence>
<dbReference type="AlphaFoldDB" id="A0ABD6E3Q0"/>
<accession>A0ABD6E3Q0</accession>
<dbReference type="GO" id="GO:0000139">
    <property type="term" value="C:Golgi membrane"/>
    <property type="evidence" value="ECO:0007669"/>
    <property type="project" value="UniProtKB-SubCell"/>
</dbReference>